<dbReference type="SUPFAM" id="SSF53474">
    <property type="entry name" value="alpha/beta-Hydrolases"/>
    <property type="match status" value="1"/>
</dbReference>
<evidence type="ECO:0000256" key="2">
    <source>
        <dbReference type="ARBA" id="ARBA00022801"/>
    </source>
</evidence>
<reference evidence="4" key="1">
    <citation type="submission" date="2022-09" db="EMBL/GenBank/DDBJ databases">
        <title>Novel Mycoplasma species identified in domestic and wild animals.</title>
        <authorList>
            <person name="Volokhov D.V."/>
            <person name="Furtak V.A."/>
            <person name="Zagorodnyaya T.A."/>
        </authorList>
    </citation>
    <scope>NUCLEOTIDE SEQUENCE</scope>
    <source>
        <strain evidence="4">Oakley</strain>
    </source>
</reference>
<evidence type="ECO:0000313" key="4">
    <source>
        <dbReference type="EMBL" id="MCV2231954.1"/>
    </source>
</evidence>
<keyword evidence="2 4" id="KW-0378">Hydrolase</keyword>
<dbReference type="Proteomes" id="UP001177160">
    <property type="component" value="Unassembled WGS sequence"/>
</dbReference>
<feature type="domain" description="Phospholipase/carboxylesterase/thioesterase" evidence="3">
    <location>
        <begin position="9"/>
        <end position="196"/>
    </location>
</feature>
<dbReference type="GO" id="GO:0016787">
    <property type="term" value="F:hydrolase activity"/>
    <property type="evidence" value="ECO:0007669"/>
    <property type="project" value="UniProtKB-KW"/>
</dbReference>
<proteinExistence type="inferred from homology"/>
<name>A0ABT2Y5D0_9MOLU</name>
<evidence type="ECO:0000259" key="3">
    <source>
        <dbReference type="Pfam" id="PF02230"/>
    </source>
</evidence>
<comment type="similarity">
    <text evidence="1">Belongs to the AB hydrolase superfamily. AB hydrolase 2 family.</text>
</comment>
<comment type="caution">
    <text evidence="4">The sequence shown here is derived from an EMBL/GenBank/DDBJ whole genome shotgun (WGS) entry which is preliminary data.</text>
</comment>
<dbReference type="Gene3D" id="3.40.50.1820">
    <property type="entry name" value="alpha/beta hydrolase"/>
    <property type="match status" value="1"/>
</dbReference>
<keyword evidence="5" id="KW-1185">Reference proteome</keyword>
<sequence>MKHIYQKGDTHTLILLHGTGGDENDLIPLAKMVSPQSSILSIRGNVLENGMPRFFRRLAMGVFDQENLKEETRNLYHFLLEAAQTYQFDLNKSTIIGFSNGANIAISLLFTYNNPVGQAILLRPMIPNEVILSKSLNQTDVIIITGNYDTIVPPAHGQRLTTLFQGLQANTTLFQLDATHRLTEEDVKIIKENIKK</sequence>
<dbReference type="EMBL" id="JAOVQM010000002">
    <property type="protein sequence ID" value="MCV2231954.1"/>
    <property type="molecule type" value="Genomic_DNA"/>
</dbReference>
<dbReference type="InterPro" id="IPR050565">
    <property type="entry name" value="LYPA1-2/EST-like"/>
</dbReference>
<dbReference type="Pfam" id="PF02230">
    <property type="entry name" value="Abhydrolase_2"/>
    <property type="match status" value="1"/>
</dbReference>
<dbReference type="RefSeq" id="WP_263608107.1">
    <property type="nucleotide sequence ID" value="NZ_JAOVQM010000002.1"/>
</dbReference>
<gene>
    <name evidence="4" type="ORF">N7548_03835</name>
</gene>
<dbReference type="InterPro" id="IPR003140">
    <property type="entry name" value="PLipase/COase/thioEstase"/>
</dbReference>
<protein>
    <submittedName>
        <fullName evidence="4">Alpha/beta hydrolase</fullName>
    </submittedName>
</protein>
<accession>A0ABT2Y5D0</accession>
<organism evidence="4 5">
    <name type="scientific">Paracholeplasma manati</name>
    <dbReference type="NCBI Taxonomy" id="591373"/>
    <lineage>
        <taxon>Bacteria</taxon>
        <taxon>Bacillati</taxon>
        <taxon>Mycoplasmatota</taxon>
        <taxon>Mollicutes</taxon>
        <taxon>Acholeplasmatales</taxon>
        <taxon>Acholeplasmataceae</taxon>
        <taxon>Paracholeplasma</taxon>
    </lineage>
</organism>
<dbReference type="PANTHER" id="PTHR10655">
    <property type="entry name" value="LYSOPHOSPHOLIPASE-RELATED"/>
    <property type="match status" value="1"/>
</dbReference>
<dbReference type="InterPro" id="IPR029058">
    <property type="entry name" value="AB_hydrolase_fold"/>
</dbReference>
<evidence type="ECO:0000313" key="5">
    <source>
        <dbReference type="Proteomes" id="UP001177160"/>
    </source>
</evidence>
<evidence type="ECO:0000256" key="1">
    <source>
        <dbReference type="ARBA" id="ARBA00006499"/>
    </source>
</evidence>
<dbReference type="PANTHER" id="PTHR10655:SF17">
    <property type="entry name" value="LYSOPHOSPHOLIPASE-LIKE PROTEIN 1"/>
    <property type="match status" value="1"/>
</dbReference>